<proteinExistence type="predicted"/>
<dbReference type="Gene3D" id="1.10.490.10">
    <property type="entry name" value="Globins"/>
    <property type="match status" value="1"/>
</dbReference>
<accession>A0A1S1N3Y1</accession>
<name>A0A1S1N3Y1_9MYCO</name>
<dbReference type="Proteomes" id="UP000238296">
    <property type="component" value="Unassembled WGS sequence"/>
</dbReference>
<dbReference type="SUPFAM" id="SSF46458">
    <property type="entry name" value="Globin-like"/>
    <property type="match status" value="1"/>
</dbReference>
<evidence type="ECO:0000313" key="3">
    <source>
        <dbReference type="Proteomes" id="UP000179734"/>
    </source>
</evidence>
<dbReference type="Proteomes" id="UP000179734">
    <property type="component" value="Unassembled WGS sequence"/>
</dbReference>
<dbReference type="InterPro" id="IPR012292">
    <property type="entry name" value="Globin/Proto"/>
</dbReference>
<evidence type="ECO:0000313" key="2">
    <source>
        <dbReference type="EMBL" id="PQM48654.1"/>
    </source>
</evidence>
<evidence type="ECO:0000313" key="1">
    <source>
        <dbReference type="EMBL" id="OHU93334.1"/>
    </source>
</evidence>
<sequence length="143" mass="16303">MTELLERSCADLTDRADVEALLRRFYGQVLVDDVLADPFTEVREVTGLDAHIPVMADFWETVLFRAGRYKGSALTAHRHVHQHTPLSAHHFIRWLTTWTATVDEMYRGPVAEQAKVQAARIAWAMHRRLTGGDAPELDALLRR</sequence>
<comment type="caution">
    <text evidence="1">The sequence shown here is derived from an EMBL/GenBank/DDBJ whole genome shotgun (WGS) entry which is preliminary data.</text>
</comment>
<dbReference type="InterPro" id="IPR009050">
    <property type="entry name" value="Globin-like_sf"/>
</dbReference>
<reference evidence="1 3" key="1">
    <citation type="submission" date="2016-10" db="EMBL/GenBank/DDBJ databases">
        <title>Genome sequence of Mycobacterium talmonii.</title>
        <authorList>
            <person name="Greninger A.L."/>
            <person name="Elliott B."/>
            <person name="Vasireddy S."/>
            <person name="Vasireddy R."/>
        </authorList>
    </citation>
    <scope>NUCLEOTIDE SEQUENCE [LARGE SCALE GENOMIC DNA]</scope>
    <source>
        <strain evidence="1">MO-5499</strain>
        <strain evidence="3">NE-TNMC-100812</strain>
    </source>
</reference>
<dbReference type="GO" id="GO:0020037">
    <property type="term" value="F:heme binding"/>
    <property type="evidence" value="ECO:0007669"/>
    <property type="project" value="InterPro"/>
</dbReference>
<organism evidence="1 3">
    <name type="scientific">Mycobacterium talmoniae</name>
    <dbReference type="NCBI Taxonomy" id="1858794"/>
    <lineage>
        <taxon>Bacteria</taxon>
        <taxon>Bacillati</taxon>
        <taxon>Actinomycetota</taxon>
        <taxon>Actinomycetes</taxon>
        <taxon>Mycobacteriales</taxon>
        <taxon>Mycobacteriaceae</taxon>
        <taxon>Mycobacterium</taxon>
    </lineage>
</organism>
<dbReference type="RefSeq" id="WP_071029462.1">
    <property type="nucleotide sequence ID" value="NZ_MLQM01000208.1"/>
</dbReference>
<gene>
    <name evidence="1" type="ORF">BKN37_24145</name>
    <name evidence="2" type="ORF">C1Y40_01136</name>
</gene>
<evidence type="ECO:0000313" key="4">
    <source>
        <dbReference type="Proteomes" id="UP000238296"/>
    </source>
</evidence>
<protein>
    <submittedName>
        <fullName evidence="1">Cyanoglobin</fullName>
    </submittedName>
</protein>
<dbReference type="EMBL" id="PPEA01000153">
    <property type="protein sequence ID" value="PQM48654.1"/>
    <property type="molecule type" value="Genomic_DNA"/>
</dbReference>
<dbReference type="EMBL" id="MLQM01000208">
    <property type="protein sequence ID" value="OHU93334.1"/>
    <property type="molecule type" value="Genomic_DNA"/>
</dbReference>
<dbReference type="AlphaFoldDB" id="A0A1S1N3Y1"/>
<reference evidence="2" key="3">
    <citation type="submission" date="2018-01" db="EMBL/GenBank/DDBJ databases">
        <authorList>
            <person name="Gaut B.S."/>
            <person name="Morton B.R."/>
            <person name="Clegg M.T."/>
            <person name="Duvall M.R."/>
        </authorList>
    </citation>
    <scope>NUCLEOTIDE SEQUENCE</scope>
    <source>
        <strain evidence="2">ATCC BAA-2683</strain>
    </source>
</reference>
<dbReference type="CDD" id="cd08916">
    <property type="entry name" value="TrHb3_P"/>
    <property type="match status" value="1"/>
</dbReference>
<keyword evidence="3" id="KW-1185">Reference proteome</keyword>
<dbReference type="GO" id="GO:0019825">
    <property type="term" value="F:oxygen binding"/>
    <property type="evidence" value="ECO:0007669"/>
    <property type="project" value="InterPro"/>
</dbReference>
<reference evidence="2 4" key="2">
    <citation type="journal article" date="2017" name="Int. J. Syst. Evol. Microbiol.">
        <title>Mycobacterium talmoniae sp. nov., a slowly growing mycobacterium isolated from human respiratory samples.</title>
        <authorList>
            <person name="Davidson R.M."/>
            <person name="DeGroote M.A."/>
            <person name="Marola J.L."/>
            <person name="Buss S."/>
            <person name="Jones V."/>
            <person name="McNeil M.R."/>
            <person name="Freifeld A.G."/>
            <person name="Elaine Epperson L."/>
            <person name="Hasan N.A."/>
            <person name="Jackson M."/>
            <person name="Iwen P.C."/>
            <person name="Salfinger M."/>
            <person name="Strong M."/>
        </authorList>
    </citation>
    <scope>NUCLEOTIDE SEQUENCE [LARGE SCALE GENOMIC DNA]</scope>
    <source>
        <strain evidence="2 4">ATCC BAA-2683</strain>
    </source>
</reference>